<dbReference type="InterPro" id="IPR003591">
    <property type="entry name" value="Leu-rich_rpt_typical-subtyp"/>
</dbReference>
<feature type="compositionally biased region" description="Pro residues" evidence="4">
    <location>
        <begin position="1161"/>
        <end position="1170"/>
    </location>
</feature>
<evidence type="ECO:0000256" key="3">
    <source>
        <dbReference type="SAM" id="Coils"/>
    </source>
</evidence>
<gene>
    <name evidence="5" type="primary">Cntrl</name>
    <name evidence="5" type="ORF">PHANIT_R09004</name>
</gene>
<feature type="coiled-coil region" evidence="3">
    <location>
        <begin position="767"/>
        <end position="913"/>
    </location>
</feature>
<comment type="caution">
    <text evidence="5">The sequence shown here is derived from an EMBL/GenBank/DDBJ whole genome shotgun (WGS) entry which is preliminary data.</text>
</comment>
<feature type="region of interest" description="Disordered" evidence="4">
    <location>
        <begin position="1733"/>
        <end position="1754"/>
    </location>
</feature>
<dbReference type="InterPro" id="IPR050576">
    <property type="entry name" value="Cilia_flagella_integrity"/>
</dbReference>
<dbReference type="Pfam" id="PF14580">
    <property type="entry name" value="LRR_9"/>
    <property type="match status" value="1"/>
</dbReference>
<feature type="region of interest" description="Disordered" evidence="4">
    <location>
        <begin position="1104"/>
        <end position="1126"/>
    </location>
</feature>
<name>A0A7L1U8N9_PHANI</name>
<feature type="coiled-coil region" evidence="3">
    <location>
        <begin position="1572"/>
        <end position="1662"/>
    </location>
</feature>
<proteinExistence type="predicted"/>
<dbReference type="PANTHER" id="PTHR45973">
    <property type="entry name" value="PROTEIN PHOSPHATASE 1 REGULATORY SUBUNIT SDS22-RELATED"/>
    <property type="match status" value="1"/>
</dbReference>
<dbReference type="Gene3D" id="3.80.10.10">
    <property type="entry name" value="Ribonuclease Inhibitor"/>
    <property type="match status" value="2"/>
</dbReference>
<feature type="coiled-coil region" evidence="3">
    <location>
        <begin position="955"/>
        <end position="1063"/>
    </location>
</feature>
<evidence type="ECO:0000313" key="6">
    <source>
        <dbReference type="Proteomes" id="UP000579685"/>
    </source>
</evidence>
<evidence type="ECO:0000313" key="5">
    <source>
        <dbReference type="EMBL" id="NXO70046.1"/>
    </source>
</evidence>
<keyword evidence="6" id="KW-1185">Reference proteome</keyword>
<dbReference type="SMART" id="SM00369">
    <property type="entry name" value="LRR_TYP"/>
    <property type="match status" value="5"/>
</dbReference>
<evidence type="ECO:0000256" key="4">
    <source>
        <dbReference type="SAM" id="MobiDB-lite"/>
    </source>
</evidence>
<organism evidence="5 6">
    <name type="scientific">Phainopepla nitens</name>
    <name type="common">Phainopepla</name>
    <dbReference type="NCBI Taxonomy" id="161653"/>
    <lineage>
        <taxon>Eukaryota</taxon>
        <taxon>Metazoa</taxon>
        <taxon>Chordata</taxon>
        <taxon>Craniata</taxon>
        <taxon>Vertebrata</taxon>
        <taxon>Euteleostomi</taxon>
        <taxon>Archelosauria</taxon>
        <taxon>Archosauria</taxon>
        <taxon>Dinosauria</taxon>
        <taxon>Saurischia</taxon>
        <taxon>Theropoda</taxon>
        <taxon>Coelurosauria</taxon>
        <taxon>Aves</taxon>
        <taxon>Neognathae</taxon>
        <taxon>Neoaves</taxon>
        <taxon>Telluraves</taxon>
        <taxon>Australaves</taxon>
        <taxon>Passeriformes</taxon>
        <taxon>Bombycillidae</taxon>
        <taxon>Phainopepla</taxon>
    </lineage>
</organism>
<dbReference type="PANTHER" id="PTHR45973:SF36">
    <property type="entry name" value="CENTRIOLIN"/>
    <property type="match status" value="1"/>
</dbReference>
<dbReference type="SUPFAM" id="SSF57997">
    <property type="entry name" value="Tropomyosin"/>
    <property type="match status" value="1"/>
</dbReference>
<protein>
    <submittedName>
        <fullName evidence="5">CNTRL protein</fullName>
    </submittedName>
</protein>
<feature type="coiled-coil region" evidence="3">
    <location>
        <begin position="354"/>
        <end position="468"/>
    </location>
</feature>
<evidence type="ECO:0000256" key="1">
    <source>
        <dbReference type="ARBA" id="ARBA00022614"/>
    </source>
</evidence>
<dbReference type="SUPFAM" id="SSF52075">
    <property type="entry name" value="Outer arm dynein light chain 1"/>
    <property type="match status" value="1"/>
</dbReference>
<feature type="coiled-coil region" evidence="3">
    <location>
        <begin position="1279"/>
        <end position="1532"/>
    </location>
</feature>
<feature type="compositionally biased region" description="Basic and acidic residues" evidence="4">
    <location>
        <begin position="1733"/>
        <end position="1747"/>
    </location>
</feature>
<feature type="non-terminal residue" evidence="5">
    <location>
        <position position="1"/>
    </location>
</feature>
<feature type="compositionally biased region" description="Basic and acidic residues" evidence="4">
    <location>
        <begin position="1108"/>
        <end position="1119"/>
    </location>
</feature>
<dbReference type="Proteomes" id="UP000579685">
    <property type="component" value="Unassembled WGS sequence"/>
</dbReference>
<dbReference type="FunFam" id="3.80.10.10:FF:000314">
    <property type="entry name" value="centriolin isoform X4"/>
    <property type="match status" value="1"/>
</dbReference>
<keyword evidence="3" id="KW-0175">Coiled coil</keyword>
<feature type="coiled-coil region" evidence="3">
    <location>
        <begin position="493"/>
        <end position="731"/>
    </location>
</feature>
<reference evidence="5 6" key="1">
    <citation type="submission" date="2019-09" db="EMBL/GenBank/DDBJ databases">
        <title>Bird 10,000 Genomes (B10K) Project - Family phase.</title>
        <authorList>
            <person name="Zhang G."/>
        </authorList>
    </citation>
    <scope>NUCLEOTIDE SEQUENCE [LARGE SCALE GENOMIC DNA]</scope>
    <source>
        <strain evidence="5">B10K-DU-002-32</strain>
        <tissue evidence="5">Muscle</tissue>
    </source>
</reference>
<dbReference type="SMART" id="SM00365">
    <property type="entry name" value="LRR_SD22"/>
    <property type="match status" value="4"/>
</dbReference>
<dbReference type="InterPro" id="IPR032675">
    <property type="entry name" value="LRR_dom_sf"/>
</dbReference>
<keyword evidence="2" id="KW-0677">Repeat</keyword>
<evidence type="ECO:0000256" key="2">
    <source>
        <dbReference type="ARBA" id="ARBA00022737"/>
    </source>
</evidence>
<dbReference type="EMBL" id="VXBQ01011612">
    <property type="protein sequence ID" value="NXO70046.1"/>
    <property type="molecule type" value="Genomic_DNA"/>
</dbReference>
<feature type="region of interest" description="Disordered" evidence="4">
    <location>
        <begin position="1139"/>
        <end position="1170"/>
    </location>
</feature>
<keyword evidence="1" id="KW-0433">Leucine-rich repeat</keyword>
<dbReference type="PROSITE" id="PS51450">
    <property type="entry name" value="LRR"/>
    <property type="match status" value="4"/>
</dbReference>
<accession>A0A7L1U8N9</accession>
<feature type="coiled-coil region" evidence="3">
    <location>
        <begin position="193"/>
        <end position="269"/>
    </location>
</feature>
<sequence>ENVVSPGIKYITESVIKGLSKQQNLECISSLNLSSPKDGDKKFKYIENLEKCSKLEVLNLSNNQIEKIEKLDKLLKLRELNLSGNRISKIEGIEHLQNLQKLNLAGNEIEHIPVWVGKKLRSLRSLNLKQNKVSSLHDIAKLKPLQDLTSLFLAENPVASLPHYCLYTIFHLRALENLDGQPVANHKRQEALERFNLEEIEKLERELESTRKEMENVKLNQSKVLERLQHQDELNKSLREKAVQQRQSFEELQRDLSTKNELLKQKTVELTRACQKQYELEQELAFYKIDAKFEPLNYFPSEEVELDNVPGESPYIGKARCKRNMFIREGYISDKAQQLHIGKMLQEEDDSSRKPQLESRLQSLNRILQDKEEKINSAQRRLEELQSEIGDAEQQVLKVTRELQQLEDALAQKKVSQASKEAIEQQLSEKLQILQKLRKETLELEKQIEKQKREIGKKQKELEDLQISLGSINPEDPRHVHMKAQKTSKEQHLDMMNKHCQQLETRLDEMLSRIAKETEEIKDLEQQLTDGQIATNEALKRDLESIIIGLQEYLQSVKNQAKQANEECKKLQKEKESLLGRLADLEEEKTNLEVVAMDAKNMRKEIAMLETSLQEQREINESLQGAQGKVSTLEAELEAQLRERDAEAKQQKEEFERLKQLSQRELSALQDELEKERQLLENAQTKAQLAEEKEQQNYKLLLQFKQLQGDNDFLKQQLKDLQNQLNHAVGNLIHPEDVMACINELRQKLQTGAGEMKCPNSAVGKNLASLQKEFSDILADAQKEKEKAWAGQRQLQEEMASQQEKLEEIQEKYRQACIKQQKQECDNFSLVKAENRQNKNKVHQLENENQRLHEKIKSMEEIQGLADQQLQEADEEKEAILAQLENLEKRKKIEDARAQMQVLSLDKELKELQRAVITSDKLAATELSMAANQLKALEGTVLRINQERTEELEEAQEFCAEAARTSQALAKAEAEIELLQQLLKEKEEQVLQEVEKAGEKAVASNTQKFEINKLSEAVEQQKAEIDRLKWLLDNIGTGNKDEVGTLQDEIAALRNELSQQNDHCTSAAEPLKRGGYWYYLPPSQASTPASHSTKDSGVCLGCSGTSPARREDAQDRPCGREGLPSQGCLVYSPGRNRLYKANSGRGKSVRAKEDGEGNAGPPVPEASPFVPPPGTVIYTALPDGAPAPQGVGVYGPPPAAATGAPVSPGSIIPGPPPLGSQVVYGPLPPNFTVPLIPLGGLHCNVPEHQELESEVSRLEDTVCYLKSQKYKEKCSEAAEHKYKKEVERLHGNVEELEQEREELECEVAELRRAAQKRSTRRDFIDGYSESLLAELQLEKSLQQQEDVAEEIECAEKTLLKRRAELREADRLLTEAQVELESTRGKTKETLEKYNRAKHHLSCTEMEAEELEQRAQETATKLVKSAQQLRLLQTDTRDLEQLKREQEGVLKEINKMVAARDSELQSLNQKIEMLTESLQKLQGDLRLAEGNEGQHLQIIREAENLVQGKKTELETLKDQISAQQQELLFLEQQVTQRTEELHGLQDCISQRKGDLKEALRDGETEAHEKLRQIREIKVVLEELSVERNELDVQMNERRAQLLVLKKDIRKEEENLQGILGQITKHKMELKHVLEMLELEKNELEGLKLQHEQKVNELEKTQVAVLEEKLKLENIQRLFQCQQGEVDWQEQLLRRDREENEHLGSQMRALQNNIQALTREKQKLEEDCRSLEKKLSQTKRDLTAAEESSRTAQSNMEKVELDVKNLQQEVELLNKQKKSLNAEIVAVQEDLQGKKEELETLEGELNASRQQLHLVEQDLENNSRQQEELLREQAALKEEIRGYLRKRKECQERHKKRESQLQQLKKKIEEKETELAEQEVVLHRLKQNSEREGKKLEECAAKVKDQKILLEKELTDQHKKLEQAIAKVRLAEESLGKLEKEESRCAALEKTIRKSKHQLSEKELQLQQKDREIQCLQKELEVSKSELKQLQGQIVSERREAEKQILSLRETEKMQRMELESKLQEQNGRGSLQSARAVAELITHNHSQEPSSCITIENTPRVVTYANHLICSVLQVKTQGLEERQREMESAATLLNLEVENEIRTGFKSSHSSCSDLLEDLEASFEGRRSECDNSETAPFTAADRQLLSLEEKFNISRVFLLDEQWRGEALREKLQQHEDRLKGKRQTAGSLHSLQRQLQVLDDLVSSTASESLLLPSSPSPGSLHGALKVTKAQVTFCCGP</sequence>
<feature type="non-terminal residue" evidence="5">
    <location>
        <position position="2240"/>
    </location>
</feature>
<dbReference type="InterPro" id="IPR001611">
    <property type="entry name" value="Leu-rich_rpt"/>
</dbReference>